<evidence type="ECO:0000313" key="2">
    <source>
        <dbReference type="Proteomes" id="UP000321424"/>
    </source>
</evidence>
<dbReference type="RefSeq" id="WP_147129569.1">
    <property type="nucleotide sequence ID" value="NZ_BJXA01000009.1"/>
</dbReference>
<dbReference type="AlphaFoldDB" id="A0A511MBF8"/>
<gene>
    <name evidence="1" type="ORF">NN4_19470</name>
</gene>
<proteinExistence type="predicted"/>
<dbReference type="EMBL" id="BJXA01000009">
    <property type="protein sequence ID" value="GEM37428.1"/>
    <property type="molecule type" value="Genomic_DNA"/>
</dbReference>
<dbReference type="Proteomes" id="UP000321424">
    <property type="component" value="Unassembled WGS sequence"/>
</dbReference>
<evidence type="ECO:0000313" key="1">
    <source>
        <dbReference type="EMBL" id="GEM37428.1"/>
    </source>
</evidence>
<dbReference type="OrthoDB" id="4775489at2"/>
<protein>
    <submittedName>
        <fullName evidence="1">Uncharacterized protein</fullName>
    </submittedName>
</protein>
<name>A0A511MBF8_9NOCA</name>
<sequence>MDDEDVVGFRPWRHIGDLGEADLMHYDWAQILASAEDLGEGWKKAVVVLKEGDSAHSPLSSKWDFQGAGEITYKIHPSGVDVSVGNGIRKSYK</sequence>
<comment type="caution">
    <text evidence="1">The sequence shown here is derived from an EMBL/GenBank/DDBJ whole genome shotgun (WGS) entry which is preliminary data.</text>
</comment>
<keyword evidence="2" id="KW-1185">Reference proteome</keyword>
<organism evidence="1 2">
    <name type="scientific">Nocardia ninae NBRC 108245</name>
    <dbReference type="NCBI Taxonomy" id="1210091"/>
    <lineage>
        <taxon>Bacteria</taxon>
        <taxon>Bacillati</taxon>
        <taxon>Actinomycetota</taxon>
        <taxon>Actinomycetes</taxon>
        <taxon>Mycobacteriales</taxon>
        <taxon>Nocardiaceae</taxon>
        <taxon>Nocardia</taxon>
    </lineage>
</organism>
<accession>A0A511MBF8</accession>
<reference evidence="1 2" key="1">
    <citation type="submission" date="2019-07" db="EMBL/GenBank/DDBJ databases">
        <title>Whole genome shotgun sequence of Nocardia ninae NBRC 108245.</title>
        <authorList>
            <person name="Hosoyama A."/>
            <person name="Uohara A."/>
            <person name="Ohji S."/>
            <person name="Ichikawa N."/>
        </authorList>
    </citation>
    <scope>NUCLEOTIDE SEQUENCE [LARGE SCALE GENOMIC DNA]</scope>
    <source>
        <strain evidence="1 2">NBRC 108245</strain>
    </source>
</reference>